<proteinExistence type="inferred from homology"/>
<comment type="caution">
    <text evidence="8">The sequence shown here is derived from an EMBL/GenBank/DDBJ whole genome shotgun (WGS) entry which is preliminary data.</text>
</comment>
<protein>
    <submittedName>
        <fullName evidence="8">GtrA family protein</fullName>
    </submittedName>
</protein>
<organism evidence="8 9">
    <name type="scientific">Thalassotalea euphylliae</name>
    <dbReference type="NCBI Taxonomy" id="1655234"/>
    <lineage>
        <taxon>Bacteria</taxon>
        <taxon>Pseudomonadati</taxon>
        <taxon>Pseudomonadota</taxon>
        <taxon>Gammaproteobacteria</taxon>
        <taxon>Alteromonadales</taxon>
        <taxon>Colwelliaceae</taxon>
        <taxon>Thalassotalea</taxon>
    </lineage>
</organism>
<feature type="transmembrane region" description="Helical" evidence="6">
    <location>
        <begin position="7"/>
        <end position="28"/>
    </location>
</feature>
<evidence type="ECO:0000256" key="2">
    <source>
        <dbReference type="ARBA" id="ARBA00009399"/>
    </source>
</evidence>
<keyword evidence="3 6" id="KW-0812">Transmembrane</keyword>
<dbReference type="RefSeq" id="WP_116008055.1">
    <property type="nucleotide sequence ID" value="NZ_QUOU01000001.1"/>
</dbReference>
<keyword evidence="5 6" id="KW-0472">Membrane</keyword>
<evidence type="ECO:0000256" key="4">
    <source>
        <dbReference type="ARBA" id="ARBA00022989"/>
    </source>
</evidence>
<comment type="similarity">
    <text evidence="2">Belongs to the GtrA family.</text>
</comment>
<evidence type="ECO:0000256" key="3">
    <source>
        <dbReference type="ARBA" id="ARBA00022692"/>
    </source>
</evidence>
<dbReference type="PANTHER" id="PTHR38459:SF1">
    <property type="entry name" value="PROPHAGE BACTOPRENOL-LINKED GLUCOSE TRANSLOCASE HOMOLOG"/>
    <property type="match status" value="1"/>
</dbReference>
<evidence type="ECO:0000313" key="8">
    <source>
        <dbReference type="EMBL" id="REL26954.1"/>
    </source>
</evidence>
<feature type="transmembrane region" description="Helical" evidence="6">
    <location>
        <begin position="115"/>
        <end position="136"/>
    </location>
</feature>
<evidence type="ECO:0000259" key="7">
    <source>
        <dbReference type="Pfam" id="PF04138"/>
    </source>
</evidence>
<feature type="transmembrane region" description="Helical" evidence="6">
    <location>
        <begin position="34"/>
        <end position="51"/>
    </location>
</feature>
<dbReference type="InterPro" id="IPR007267">
    <property type="entry name" value="GtrA_DPMS_TM"/>
</dbReference>
<feature type="transmembrane region" description="Helical" evidence="6">
    <location>
        <begin position="84"/>
        <end position="109"/>
    </location>
</feature>
<accession>A0A3E0TR14</accession>
<evidence type="ECO:0000256" key="6">
    <source>
        <dbReference type="SAM" id="Phobius"/>
    </source>
</evidence>
<dbReference type="InterPro" id="IPR051401">
    <property type="entry name" value="GtrA_CellWall_Glycosyl"/>
</dbReference>
<evidence type="ECO:0000256" key="1">
    <source>
        <dbReference type="ARBA" id="ARBA00004141"/>
    </source>
</evidence>
<evidence type="ECO:0000313" key="9">
    <source>
        <dbReference type="Proteomes" id="UP000256478"/>
    </source>
</evidence>
<comment type="subcellular location">
    <subcellularLocation>
        <location evidence="1">Membrane</location>
        <topology evidence="1">Multi-pass membrane protein</topology>
    </subcellularLocation>
</comment>
<dbReference type="Pfam" id="PF04138">
    <property type="entry name" value="GtrA_DPMS_TM"/>
    <property type="match status" value="1"/>
</dbReference>
<sequence>MTREFYKFLSVGTIGFIADSLCFTALQLMGNDLLLSRLIAFWLAVNVTWLGNKYFTFVDNDGHSHSGQLAKISRDKTASMQQQWLHYVFYCHLSGLLNISVFFAASLILPLSVSFVLGILVGTVSNFWLSKFVVFAKASV</sequence>
<dbReference type="OrthoDB" id="9795979at2"/>
<name>A0A3E0TR14_9GAMM</name>
<dbReference type="Proteomes" id="UP000256478">
    <property type="component" value="Unassembled WGS sequence"/>
</dbReference>
<dbReference type="GO" id="GO:0000271">
    <property type="term" value="P:polysaccharide biosynthetic process"/>
    <property type="evidence" value="ECO:0007669"/>
    <property type="project" value="InterPro"/>
</dbReference>
<dbReference type="EMBL" id="QUOU01000001">
    <property type="protein sequence ID" value="REL26954.1"/>
    <property type="molecule type" value="Genomic_DNA"/>
</dbReference>
<dbReference type="AlphaFoldDB" id="A0A3E0TR14"/>
<keyword evidence="4 6" id="KW-1133">Transmembrane helix</keyword>
<reference evidence="8 9" key="1">
    <citation type="submission" date="2018-08" db="EMBL/GenBank/DDBJ databases">
        <title>Thalassotalea euphylliae genome.</title>
        <authorList>
            <person name="Summers S."/>
            <person name="Rice S.A."/>
            <person name="Freckelton M.L."/>
            <person name="Nedved B.T."/>
            <person name="Hadfield M.G."/>
        </authorList>
    </citation>
    <scope>NUCLEOTIDE SEQUENCE [LARGE SCALE GENOMIC DNA]</scope>
    <source>
        <strain evidence="8 9">H1</strain>
    </source>
</reference>
<gene>
    <name evidence="8" type="ORF">DXX93_10475</name>
</gene>
<dbReference type="GO" id="GO:0005886">
    <property type="term" value="C:plasma membrane"/>
    <property type="evidence" value="ECO:0007669"/>
    <property type="project" value="TreeGrafter"/>
</dbReference>
<evidence type="ECO:0000256" key="5">
    <source>
        <dbReference type="ARBA" id="ARBA00023136"/>
    </source>
</evidence>
<dbReference type="PANTHER" id="PTHR38459">
    <property type="entry name" value="PROPHAGE BACTOPRENOL-LINKED GLUCOSE TRANSLOCASE HOMOLOG"/>
    <property type="match status" value="1"/>
</dbReference>
<feature type="domain" description="GtrA/DPMS transmembrane" evidence="7">
    <location>
        <begin position="7"/>
        <end position="135"/>
    </location>
</feature>